<dbReference type="Gene3D" id="3.30.1490.20">
    <property type="entry name" value="ATP-grasp fold, A domain"/>
    <property type="match status" value="1"/>
</dbReference>
<evidence type="ECO:0000259" key="1">
    <source>
        <dbReference type="Pfam" id="PF01326"/>
    </source>
</evidence>
<evidence type="ECO:0000313" key="2">
    <source>
        <dbReference type="EMBL" id="GAI99344.1"/>
    </source>
</evidence>
<feature type="domain" description="Pyruvate phosphate dikinase AMP/ATP-binding" evidence="1">
    <location>
        <begin position="13"/>
        <end position="143"/>
    </location>
</feature>
<comment type="caution">
    <text evidence="2">The sequence shown here is derived from an EMBL/GenBank/DDBJ whole genome shotgun (WGS) entry which is preliminary data.</text>
</comment>
<organism evidence="2">
    <name type="scientific">marine sediment metagenome</name>
    <dbReference type="NCBI Taxonomy" id="412755"/>
    <lineage>
        <taxon>unclassified sequences</taxon>
        <taxon>metagenomes</taxon>
        <taxon>ecological metagenomes</taxon>
    </lineage>
</organism>
<dbReference type="GO" id="GO:0005524">
    <property type="term" value="F:ATP binding"/>
    <property type="evidence" value="ECO:0007669"/>
    <property type="project" value="InterPro"/>
</dbReference>
<accession>X1V3X7</accession>
<dbReference type="InterPro" id="IPR002192">
    <property type="entry name" value="PPDK_AMP/ATP-bd"/>
</dbReference>
<protein>
    <recommendedName>
        <fullName evidence="1">Pyruvate phosphate dikinase AMP/ATP-binding domain-containing protein</fullName>
    </recommendedName>
</protein>
<name>X1V3X7_9ZZZZ</name>
<dbReference type="AlphaFoldDB" id="X1V3X7"/>
<dbReference type="SUPFAM" id="SSF56059">
    <property type="entry name" value="Glutathione synthetase ATP-binding domain-like"/>
    <property type="match status" value="1"/>
</dbReference>
<dbReference type="EMBL" id="BARW01022430">
    <property type="protein sequence ID" value="GAI99344.1"/>
    <property type="molecule type" value="Genomic_DNA"/>
</dbReference>
<dbReference type="Pfam" id="PF01326">
    <property type="entry name" value="PPDK_N"/>
    <property type="match status" value="1"/>
</dbReference>
<sequence>MEGNLAKVLQHFKDPLAIRSSSLLEDSQSRPFAGIYSTYMLPNSHKNEAVRLSQLCQAIKLVYASVFFKEARAYLKSTSSKIEEEKMAVIIQEVVGNDYSGRVYPTFSGVAQSYNFYPVGHQTFEDGIVSVAAGLGKTVAGGEKVLRFSPSYPGIIPEFSSTELILKNSQRELYVLDTSKSNFFLSEKDDSTLMKPNINDFSIFN</sequence>
<gene>
    <name evidence="2" type="ORF">S12H4_37439</name>
</gene>
<dbReference type="GO" id="GO:0016301">
    <property type="term" value="F:kinase activity"/>
    <property type="evidence" value="ECO:0007669"/>
    <property type="project" value="InterPro"/>
</dbReference>
<proteinExistence type="predicted"/>
<reference evidence="2" key="1">
    <citation type="journal article" date="2014" name="Front. Microbiol.">
        <title>High frequency of phylogenetically diverse reductive dehalogenase-homologous genes in deep subseafloor sedimentary metagenomes.</title>
        <authorList>
            <person name="Kawai M."/>
            <person name="Futagami T."/>
            <person name="Toyoda A."/>
            <person name="Takaki Y."/>
            <person name="Nishi S."/>
            <person name="Hori S."/>
            <person name="Arai W."/>
            <person name="Tsubouchi T."/>
            <person name="Morono Y."/>
            <person name="Uchiyama I."/>
            <person name="Ito T."/>
            <person name="Fujiyama A."/>
            <person name="Inagaki F."/>
            <person name="Takami H."/>
        </authorList>
    </citation>
    <scope>NUCLEOTIDE SEQUENCE</scope>
    <source>
        <strain evidence="2">Expedition CK06-06</strain>
    </source>
</reference>
<dbReference type="InterPro" id="IPR013815">
    <property type="entry name" value="ATP_grasp_subdomain_1"/>
</dbReference>